<dbReference type="InterPro" id="IPR036397">
    <property type="entry name" value="RNaseH_sf"/>
</dbReference>
<name>A0ABM7PHV0_9BACT</name>
<reference evidence="3 6" key="1">
    <citation type="submission" date="2021-02" db="EMBL/GenBank/DDBJ databases">
        <title>Complete genome of Desulfoluna sp. strain ASN36.</title>
        <authorList>
            <person name="Takahashi A."/>
            <person name="Kojima H."/>
            <person name="Fukui M."/>
        </authorList>
    </citation>
    <scope>NUCLEOTIDE SEQUENCE [LARGE SCALE GENOMIC DNA]</scope>
    <source>
        <strain evidence="3 6">ASN36</strain>
    </source>
</reference>
<dbReference type="EMBL" id="AP024488">
    <property type="protein sequence ID" value="BCS96656.1"/>
    <property type="molecule type" value="Genomic_DNA"/>
</dbReference>
<dbReference type="Proteomes" id="UP001320148">
    <property type="component" value="Chromosome"/>
</dbReference>
<sequence>MLATLQRLGVIPSFSRPRVSDDNPYSESLFRTMKYRPDYPSKPFKTLIDARSWANSFVSWYNYKHKHSSLKFVTPAQRHLGVSDAILEARRLKMRQAKARHPERWGSRKTRDWTLPAEVWLNPDKKTSPLGNKTAIAA</sequence>
<dbReference type="EMBL" id="AP024488">
    <property type="protein sequence ID" value="BCS97571.1"/>
    <property type="molecule type" value="Genomic_DNA"/>
</dbReference>
<dbReference type="Pfam" id="PF13683">
    <property type="entry name" value="rve_3"/>
    <property type="match status" value="1"/>
</dbReference>
<evidence type="ECO:0000313" key="6">
    <source>
        <dbReference type="Proteomes" id="UP001320148"/>
    </source>
</evidence>
<dbReference type="InterPro" id="IPR001584">
    <property type="entry name" value="Integrase_cat-core"/>
</dbReference>
<feature type="domain" description="Integrase catalytic" evidence="1">
    <location>
        <begin position="9"/>
        <end position="75"/>
    </location>
</feature>
<dbReference type="EMBL" id="AP024488">
    <property type="protein sequence ID" value="BCS94860.1"/>
    <property type="molecule type" value="Genomic_DNA"/>
</dbReference>
<accession>A0ABM7PHV0</accession>
<evidence type="ECO:0000313" key="5">
    <source>
        <dbReference type="EMBL" id="BCS97586.1"/>
    </source>
</evidence>
<protein>
    <recommendedName>
        <fullName evidence="1">Integrase catalytic domain-containing protein</fullName>
    </recommendedName>
</protein>
<organism evidence="3 6">
    <name type="scientific">Desulfoluna limicola</name>
    <dbReference type="NCBI Taxonomy" id="2810562"/>
    <lineage>
        <taxon>Bacteria</taxon>
        <taxon>Pseudomonadati</taxon>
        <taxon>Thermodesulfobacteriota</taxon>
        <taxon>Desulfobacteria</taxon>
        <taxon>Desulfobacterales</taxon>
        <taxon>Desulfolunaceae</taxon>
        <taxon>Desulfoluna</taxon>
    </lineage>
</organism>
<dbReference type="InterPro" id="IPR012337">
    <property type="entry name" value="RNaseH-like_sf"/>
</dbReference>
<evidence type="ECO:0000313" key="2">
    <source>
        <dbReference type="EMBL" id="BCS94860.1"/>
    </source>
</evidence>
<evidence type="ECO:0000313" key="3">
    <source>
        <dbReference type="EMBL" id="BCS96656.1"/>
    </source>
</evidence>
<gene>
    <name evidence="2" type="ORF">DSLASN_04920</name>
    <name evidence="3" type="ORF">DSLASN_22880</name>
    <name evidence="4" type="ORF">DSLASN_32030</name>
    <name evidence="5" type="ORF">DSLASN_32180</name>
</gene>
<evidence type="ECO:0000259" key="1">
    <source>
        <dbReference type="Pfam" id="PF13683"/>
    </source>
</evidence>
<dbReference type="Gene3D" id="3.30.420.10">
    <property type="entry name" value="Ribonuclease H-like superfamily/Ribonuclease H"/>
    <property type="match status" value="1"/>
</dbReference>
<dbReference type="SUPFAM" id="SSF53098">
    <property type="entry name" value="Ribonuclease H-like"/>
    <property type="match status" value="1"/>
</dbReference>
<evidence type="ECO:0000313" key="4">
    <source>
        <dbReference type="EMBL" id="BCS97571.1"/>
    </source>
</evidence>
<keyword evidence="6" id="KW-1185">Reference proteome</keyword>
<proteinExistence type="predicted"/>
<dbReference type="EMBL" id="AP024488">
    <property type="protein sequence ID" value="BCS97586.1"/>
    <property type="molecule type" value="Genomic_DNA"/>
</dbReference>